<dbReference type="PANTHER" id="PTHR46648:SF1">
    <property type="entry name" value="ADENOSINE 5'-MONOPHOSPHORAMIDASE HNT1"/>
    <property type="match status" value="1"/>
</dbReference>
<accession>A0ABQ1UZB0</accession>
<feature type="domain" description="HIT" evidence="2">
    <location>
        <begin position="16"/>
        <end position="123"/>
    </location>
</feature>
<evidence type="ECO:0000259" key="2">
    <source>
        <dbReference type="PROSITE" id="PS51084"/>
    </source>
</evidence>
<dbReference type="SUPFAM" id="SSF54197">
    <property type="entry name" value="HIT-like"/>
    <property type="match status" value="1"/>
</dbReference>
<proteinExistence type="predicted"/>
<name>A0ABQ1UZB0_9NOCA</name>
<gene>
    <name evidence="3" type="ORF">GCM10007298_29300</name>
</gene>
<dbReference type="PROSITE" id="PS51084">
    <property type="entry name" value="HIT_2"/>
    <property type="match status" value="1"/>
</dbReference>
<sequence length="151" mass="16360">MPVALTYCQEMSKQCVFCDIVAGDSPSVTVAEDDTTLAFMDINPASDGHLLVIPKRHSTDLLDIPAEDLTAVTLSAQRIAAVAVRELGADGVNLLNCCGADAWQTVFHFHLHVIPRYVDKARDRLTLPWTPTRGRMDTIAELGARLSAAAN</sequence>
<dbReference type="PANTHER" id="PTHR46648">
    <property type="entry name" value="HIT FAMILY PROTEIN 1"/>
    <property type="match status" value="1"/>
</dbReference>
<dbReference type="InterPro" id="IPR011146">
    <property type="entry name" value="HIT-like"/>
</dbReference>
<dbReference type="Proteomes" id="UP000632454">
    <property type="component" value="Unassembled WGS sequence"/>
</dbReference>
<keyword evidence="4" id="KW-1185">Reference proteome</keyword>
<feature type="short sequence motif" description="Histidine triad motif" evidence="1">
    <location>
        <begin position="108"/>
        <end position="112"/>
    </location>
</feature>
<dbReference type="Pfam" id="PF01230">
    <property type="entry name" value="HIT"/>
    <property type="match status" value="1"/>
</dbReference>
<dbReference type="Gene3D" id="3.30.428.10">
    <property type="entry name" value="HIT-like"/>
    <property type="match status" value="1"/>
</dbReference>
<dbReference type="InterPro" id="IPR039384">
    <property type="entry name" value="HINT"/>
</dbReference>
<dbReference type="InterPro" id="IPR001310">
    <property type="entry name" value="Histidine_triad_HIT"/>
</dbReference>
<dbReference type="CDD" id="cd01277">
    <property type="entry name" value="HINT_subgroup"/>
    <property type="match status" value="1"/>
</dbReference>
<organism evidence="3 4">
    <name type="scientific">Williamsia phyllosphaerae</name>
    <dbReference type="NCBI Taxonomy" id="885042"/>
    <lineage>
        <taxon>Bacteria</taxon>
        <taxon>Bacillati</taxon>
        <taxon>Actinomycetota</taxon>
        <taxon>Actinomycetes</taxon>
        <taxon>Mycobacteriales</taxon>
        <taxon>Nocardiaceae</taxon>
        <taxon>Williamsia</taxon>
    </lineage>
</organism>
<dbReference type="PRINTS" id="PR00332">
    <property type="entry name" value="HISTRIAD"/>
</dbReference>
<dbReference type="InterPro" id="IPR036265">
    <property type="entry name" value="HIT-like_sf"/>
</dbReference>
<evidence type="ECO:0000313" key="4">
    <source>
        <dbReference type="Proteomes" id="UP000632454"/>
    </source>
</evidence>
<protein>
    <submittedName>
        <fullName evidence="3">Hypothetical histidine triad (HIT) protein</fullName>
    </submittedName>
</protein>
<dbReference type="EMBL" id="BMCS01000002">
    <property type="protein sequence ID" value="GGF31627.1"/>
    <property type="molecule type" value="Genomic_DNA"/>
</dbReference>
<reference evidence="4" key="1">
    <citation type="journal article" date="2019" name="Int. J. Syst. Evol. Microbiol.">
        <title>The Global Catalogue of Microorganisms (GCM) 10K type strain sequencing project: providing services to taxonomists for standard genome sequencing and annotation.</title>
        <authorList>
            <consortium name="The Broad Institute Genomics Platform"/>
            <consortium name="The Broad Institute Genome Sequencing Center for Infectious Disease"/>
            <person name="Wu L."/>
            <person name="Ma J."/>
        </authorList>
    </citation>
    <scope>NUCLEOTIDE SEQUENCE [LARGE SCALE GENOMIC DNA]</scope>
    <source>
        <strain evidence="4">CCM 7855</strain>
    </source>
</reference>
<evidence type="ECO:0000256" key="1">
    <source>
        <dbReference type="PROSITE-ProRule" id="PRU00464"/>
    </source>
</evidence>
<evidence type="ECO:0000313" key="3">
    <source>
        <dbReference type="EMBL" id="GGF31627.1"/>
    </source>
</evidence>
<comment type="caution">
    <text evidence="3">The sequence shown here is derived from an EMBL/GenBank/DDBJ whole genome shotgun (WGS) entry which is preliminary data.</text>
</comment>